<dbReference type="Pfam" id="PF13183">
    <property type="entry name" value="Fer4_8"/>
    <property type="match status" value="1"/>
</dbReference>
<evidence type="ECO:0000256" key="4">
    <source>
        <dbReference type="ARBA" id="ARBA00022737"/>
    </source>
</evidence>
<dbReference type="Gene3D" id="1.10.1060.10">
    <property type="entry name" value="Alpha-helical ferredoxin"/>
    <property type="match status" value="1"/>
</dbReference>
<dbReference type="RefSeq" id="WP_166920596.1">
    <property type="nucleotide sequence ID" value="NZ_JAASRN010000004.1"/>
</dbReference>
<evidence type="ECO:0000256" key="2">
    <source>
        <dbReference type="ARBA" id="ARBA00022485"/>
    </source>
</evidence>
<dbReference type="AlphaFoldDB" id="A0A846MT56"/>
<evidence type="ECO:0000256" key="6">
    <source>
        <dbReference type="ARBA" id="ARBA00023004"/>
    </source>
</evidence>
<dbReference type="PANTHER" id="PTHR47153:SF2">
    <property type="entry name" value="LACTATE UTILIZATION PROTEIN B"/>
    <property type="match status" value="1"/>
</dbReference>
<dbReference type="PROSITE" id="PS00198">
    <property type="entry name" value="4FE4S_FER_1"/>
    <property type="match status" value="1"/>
</dbReference>
<keyword evidence="7" id="KW-0411">Iron-sulfur</keyword>
<dbReference type="SUPFAM" id="SSF100950">
    <property type="entry name" value="NagB/RpiA/CoA transferase-like"/>
    <property type="match status" value="1"/>
</dbReference>
<dbReference type="InterPro" id="IPR009051">
    <property type="entry name" value="Helical_ferredxn"/>
</dbReference>
<keyword evidence="2" id="KW-0004">4Fe-4S</keyword>
<dbReference type="PANTHER" id="PTHR47153">
    <property type="entry name" value="LACTATE UTILIZATION PROTEIN B"/>
    <property type="match status" value="1"/>
</dbReference>
<keyword evidence="1" id="KW-0813">Transport</keyword>
<proteinExistence type="predicted"/>
<evidence type="ECO:0000313" key="9">
    <source>
        <dbReference type="EMBL" id="NIK74635.1"/>
    </source>
</evidence>
<keyword evidence="10" id="KW-1185">Reference proteome</keyword>
<dbReference type="InterPro" id="IPR003741">
    <property type="entry name" value="LUD_dom"/>
</dbReference>
<dbReference type="Gene3D" id="3.40.50.10420">
    <property type="entry name" value="NagB/RpiA/CoA transferase-like"/>
    <property type="match status" value="1"/>
</dbReference>
<feature type="domain" description="4Fe-4S ferredoxin-type" evidence="8">
    <location>
        <begin position="302"/>
        <end position="332"/>
    </location>
</feature>
<dbReference type="InterPro" id="IPR017900">
    <property type="entry name" value="4Fe4S_Fe_S_CS"/>
</dbReference>
<evidence type="ECO:0000256" key="7">
    <source>
        <dbReference type="ARBA" id="ARBA00023014"/>
    </source>
</evidence>
<gene>
    <name evidence="9" type="ORF">FHS56_002164</name>
</gene>
<dbReference type="Proteomes" id="UP000537126">
    <property type="component" value="Unassembled WGS sequence"/>
</dbReference>
<evidence type="ECO:0000259" key="8">
    <source>
        <dbReference type="PROSITE" id="PS51379"/>
    </source>
</evidence>
<evidence type="ECO:0000256" key="5">
    <source>
        <dbReference type="ARBA" id="ARBA00022982"/>
    </source>
</evidence>
<organism evidence="9 10">
    <name type="scientific">Thermonema lapsum</name>
    <dbReference type="NCBI Taxonomy" id="28195"/>
    <lineage>
        <taxon>Bacteria</taxon>
        <taxon>Pseudomonadati</taxon>
        <taxon>Bacteroidota</taxon>
        <taxon>Cytophagia</taxon>
        <taxon>Cytophagales</taxon>
        <taxon>Thermonemataceae</taxon>
        <taxon>Thermonema</taxon>
    </lineage>
</organism>
<dbReference type="PROSITE" id="PS51379">
    <property type="entry name" value="4FE4S_FER_2"/>
    <property type="match status" value="1"/>
</dbReference>
<dbReference type="SUPFAM" id="SSF54862">
    <property type="entry name" value="4Fe-4S ferredoxins"/>
    <property type="match status" value="1"/>
</dbReference>
<dbReference type="InterPro" id="IPR037171">
    <property type="entry name" value="NagB/RpiA_transferase-like"/>
</dbReference>
<dbReference type="Pfam" id="PF02589">
    <property type="entry name" value="LUD_dom"/>
    <property type="match status" value="1"/>
</dbReference>
<name>A0A846MT56_9BACT</name>
<keyword evidence="3" id="KW-0479">Metal-binding</keyword>
<comment type="caution">
    <text evidence="9">The sequence shown here is derived from an EMBL/GenBank/DDBJ whole genome shotgun (WGS) entry which is preliminary data.</text>
</comment>
<reference evidence="9 10" key="1">
    <citation type="submission" date="2020-03" db="EMBL/GenBank/DDBJ databases">
        <title>Genomic Encyclopedia of Type Strains, Phase IV (KMG-IV): sequencing the most valuable type-strain genomes for metagenomic binning, comparative biology and taxonomic classification.</title>
        <authorList>
            <person name="Goeker M."/>
        </authorList>
    </citation>
    <scope>NUCLEOTIDE SEQUENCE [LARGE SCALE GENOMIC DNA]</scope>
    <source>
        <strain evidence="9 10">DSM 5718</strain>
    </source>
</reference>
<dbReference type="InterPro" id="IPR004452">
    <property type="entry name" value="LutB/LldF"/>
</dbReference>
<keyword evidence="5" id="KW-0249">Electron transport</keyword>
<sequence length="465" mass="52631">MSKTLNRFQKDAEAKVFDEKHRRTIRFNMGKYEQAVQKGLQQYKDHELARSRAAYIKQEAIAQLDKLLLQFEENISKRGARVLWADTARTALQYIAEIFERQQAKEVVKSKSMATEEIGLNEFLEARQVQVYETDLGEFIVQLAGQKPYHIVTPAMHMSKEDISRLFSEKLHIEPTDDAQKLTHVARRLLREKYVSADVGITGANFIIADIGAIAITENEGNARLSLTFPKVHIAIVGLEKVLPRLEDLSLFLPLLATSGTGQHLTVYNSVITGPRQSKESDGPEEMYVILLDNGRTELLADPAKRQALHCIRCGACLNACPVYKNIGGHTYGSTYSGPIGSVISPYLMGMKEYKHLSYASSLCGACSSVCPVKIEIHDLLLLNRKTAVEKKLVPFTERLAFKLWKKAMLNRRLIDMWGANIKNTILRKAFKDSWGRYHSPIRVAPRSFKQLWQERIANAKKTKV</sequence>
<evidence type="ECO:0000256" key="3">
    <source>
        <dbReference type="ARBA" id="ARBA00022723"/>
    </source>
</evidence>
<dbReference type="NCBIfam" id="TIGR00273">
    <property type="entry name" value="LutB/LldF family L-lactate oxidation iron-sulfur protein"/>
    <property type="match status" value="1"/>
</dbReference>
<protein>
    <submittedName>
        <fullName evidence="9">L-lactate dehydrogenase complex protein LldF</fullName>
    </submittedName>
</protein>
<accession>A0A846MT56</accession>
<dbReference type="GO" id="GO:0046872">
    <property type="term" value="F:metal ion binding"/>
    <property type="evidence" value="ECO:0007669"/>
    <property type="project" value="UniProtKB-KW"/>
</dbReference>
<evidence type="ECO:0000313" key="10">
    <source>
        <dbReference type="Proteomes" id="UP000537126"/>
    </source>
</evidence>
<dbReference type="InterPro" id="IPR024185">
    <property type="entry name" value="FTHF_cligase-like_sf"/>
</dbReference>
<dbReference type="GO" id="GO:0006089">
    <property type="term" value="P:lactate metabolic process"/>
    <property type="evidence" value="ECO:0007669"/>
    <property type="project" value="InterPro"/>
</dbReference>
<dbReference type="InterPro" id="IPR017896">
    <property type="entry name" value="4Fe4S_Fe-S-bd"/>
</dbReference>
<keyword evidence="4" id="KW-0677">Repeat</keyword>
<evidence type="ECO:0000256" key="1">
    <source>
        <dbReference type="ARBA" id="ARBA00022448"/>
    </source>
</evidence>
<dbReference type="GO" id="GO:0051539">
    <property type="term" value="F:4 iron, 4 sulfur cluster binding"/>
    <property type="evidence" value="ECO:0007669"/>
    <property type="project" value="UniProtKB-KW"/>
</dbReference>
<dbReference type="EMBL" id="JAASRN010000004">
    <property type="protein sequence ID" value="NIK74635.1"/>
    <property type="molecule type" value="Genomic_DNA"/>
</dbReference>
<keyword evidence="6" id="KW-0408">Iron</keyword>